<gene>
    <name evidence="2" type="ORF">L195_g063102</name>
</gene>
<dbReference type="Pfam" id="PF22936">
    <property type="entry name" value="Pol_BBD"/>
    <property type="match status" value="1"/>
</dbReference>
<dbReference type="AlphaFoldDB" id="A0A2K3KJU1"/>
<dbReference type="InterPro" id="IPR054722">
    <property type="entry name" value="PolX-like_BBD"/>
</dbReference>
<organism evidence="2 3">
    <name type="scientific">Trifolium pratense</name>
    <name type="common">Red clover</name>
    <dbReference type="NCBI Taxonomy" id="57577"/>
    <lineage>
        <taxon>Eukaryota</taxon>
        <taxon>Viridiplantae</taxon>
        <taxon>Streptophyta</taxon>
        <taxon>Embryophyta</taxon>
        <taxon>Tracheophyta</taxon>
        <taxon>Spermatophyta</taxon>
        <taxon>Magnoliopsida</taxon>
        <taxon>eudicotyledons</taxon>
        <taxon>Gunneridae</taxon>
        <taxon>Pentapetalae</taxon>
        <taxon>rosids</taxon>
        <taxon>fabids</taxon>
        <taxon>Fabales</taxon>
        <taxon>Fabaceae</taxon>
        <taxon>Papilionoideae</taxon>
        <taxon>50 kb inversion clade</taxon>
        <taxon>NPAAA clade</taxon>
        <taxon>Hologalegina</taxon>
        <taxon>IRL clade</taxon>
        <taxon>Trifolieae</taxon>
        <taxon>Trifolium</taxon>
    </lineage>
</organism>
<evidence type="ECO:0000313" key="3">
    <source>
        <dbReference type="Proteomes" id="UP000236291"/>
    </source>
</evidence>
<feature type="non-terminal residue" evidence="2">
    <location>
        <position position="72"/>
    </location>
</feature>
<sequence length="72" mass="8075">MSVMGKGNLKLHLEGKISVISDVYYLPNLKNNLLSIGQLQQKNLTIVFSKNTCKIFHEEKGLIISTPMTANR</sequence>
<dbReference type="Proteomes" id="UP000236291">
    <property type="component" value="Unassembled WGS sequence"/>
</dbReference>
<evidence type="ECO:0000313" key="2">
    <source>
        <dbReference type="EMBL" id="PNX66547.1"/>
    </source>
</evidence>
<name>A0A2K3KJU1_TRIPR</name>
<feature type="domain" description="Retrovirus-related Pol polyprotein from transposon TNT 1-94-like beta-barrel" evidence="1">
    <location>
        <begin position="2"/>
        <end position="43"/>
    </location>
</feature>
<reference evidence="2 3" key="2">
    <citation type="journal article" date="2017" name="Front. Plant Sci.">
        <title>Gene Classification and Mining of Molecular Markers Useful in Red Clover (Trifolium pratense) Breeding.</title>
        <authorList>
            <person name="Istvanek J."/>
            <person name="Dluhosova J."/>
            <person name="Dluhos P."/>
            <person name="Patkova L."/>
            <person name="Nedelnik J."/>
            <person name="Repkova J."/>
        </authorList>
    </citation>
    <scope>NUCLEOTIDE SEQUENCE [LARGE SCALE GENOMIC DNA]</scope>
    <source>
        <strain evidence="3">cv. Tatra</strain>
        <tissue evidence="2">Young leaves</tissue>
    </source>
</reference>
<protein>
    <recommendedName>
        <fullName evidence="1">Retrovirus-related Pol polyprotein from transposon TNT 1-94-like beta-barrel domain-containing protein</fullName>
    </recommendedName>
</protein>
<accession>A0A2K3KJU1</accession>
<comment type="caution">
    <text evidence="2">The sequence shown here is derived from an EMBL/GenBank/DDBJ whole genome shotgun (WGS) entry which is preliminary data.</text>
</comment>
<evidence type="ECO:0000259" key="1">
    <source>
        <dbReference type="Pfam" id="PF22936"/>
    </source>
</evidence>
<dbReference type="EMBL" id="ASHM01195134">
    <property type="protein sequence ID" value="PNX66547.1"/>
    <property type="molecule type" value="Genomic_DNA"/>
</dbReference>
<proteinExistence type="predicted"/>
<reference evidence="2 3" key="1">
    <citation type="journal article" date="2014" name="Am. J. Bot.">
        <title>Genome assembly and annotation for red clover (Trifolium pratense; Fabaceae).</title>
        <authorList>
            <person name="Istvanek J."/>
            <person name="Jaros M."/>
            <person name="Krenek A."/>
            <person name="Repkova J."/>
        </authorList>
    </citation>
    <scope>NUCLEOTIDE SEQUENCE [LARGE SCALE GENOMIC DNA]</scope>
    <source>
        <strain evidence="3">cv. Tatra</strain>
        <tissue evidence="2">Young leaves</tissue>
    </source>
</reference>